<feature type="transmembrane region" description="Helical" evidence="1">
    <location>
        <begin position="68"/>
        <end position="90"/>
    </location>
</feature>
<evidence type="ECO:0000313" key="2">
    <source>
        <dbReference type="EMBL" id="OIO29271.1"/>
    </source>
</evidence>
<feature type="transmembrane region" description="Helical" evidence="1">
    <location>
        <begin position="96"/>
        <end position="120"/>
    </location>
</feature>
<gene>
    <name evidence="2" type="ORF">AUJ22_01655</name>
</gene>
<evidence type="ECO:0000256" key="1">
    <source>
        <dbReference type="SAM" id="Phobius"/>
    </source>
</evidence>
<dbReference type="Proteomes" id="UP000185769">
    <property type="component" value="Unassembled WGS sequence"/>
</dbReference>
<proteinExistence type="predicted"/>
<sequence length="204" mass="23436">MKNFLSISLRWALICSTFVIITILSVDHPLSALNHYKFSILGAGFIYLAIFHFIKSEDPGELLWHGTLFRYTIIVGLCLLIFLVVSLFKIKEDNNLWNFMTIVVFFAILTVQIIDVIVNIIKITKGSSLNDGLLSIEITALIGGILYFISVESDWLSWITYYEDWFDSLGWTTIIGYPSIILVTFMPKIWPWLFLTKPKNTVQN</sequence>
<comment type="caution">
    <text evidence="2">The sequence shown here is derived from an EMBL/GenBank/DDBJ whole genome shotgun (WGS) entry which is preliminary data.</text>
</comment>
<keyword evidence="1" id="KW-1133">Transmembrane helix</keyword>
<keyword evidence="1" id="KW-0472">Membrane</keyword>
<dbReference type="AlphaFoldDB" id="A0A1J4V4Q3"/>
<feature type="transmembrane region" description="Helical" evidence="1">
    <location>
        <begin position="38"/>
        <end position="56"/>
    </location>
</feature>
<evidence type="ECO:0000313" key="3">
    <source>
        <dbReference type="Proteomes" id="UP000185769"/>
    </source>
</evidence>
<feature type="transmembrane region" description="Helical" evidence="1">
    <location>
        <begin position="7"/>
        <end position="26"/>
    </location>
</feature>
<feature type="transmembrane region" description="Helical" evidence="1">
    <location>
        <begin position="132"/>
        <end position="149"/>
    </location>
</feature>
<feature type="transmembrane region" description="Helical" evidence="1">
    <location>
        <begin position="169"/>
        <end position="190"/>
    </location>
</feature>
<accession>A0A1J4V4Q3</accession>
<reference evidence="2 3" key="1">
    <citation type="journal article" date="2016" name="Environ. Microbiol.">
        <title>Genomic resolution of a cold subsurface aquifer community provides metabolic insights for novel microbes adapted to high CO concentrations.</title>
        <authorList>
            <person name="Probst A.J."/>
            <person name="Castelle C.J."/>
            <person name="Singh A."/>
            <person name="Brown C.T."/>
            <person name="Anantharaman K."/>
            <person name="Sharon I."/>
            <person name="Hug L.A."/>
            <person name="Burstein D."/>
            <person name="Emerson J.B."/>
            <person name="Thomas B.C."/>
            <person name="Banfield J.F."/>
        </authorList>
    </citation>
    <scope>NUCLEOTIDE SEQUENCE [LARGE SCALE GENOMIC DNA]</scope>
    <source>
        <strain evidence="2">CG1_02_31_12</strain>
    </source>
</reference>
<organism evidence="2 3">
    <name type="scientific">Candidatus Nomurabacteria bacterium CG1_02_31_12</name>
    <dbReference type="NCBI Taxonomy" id="1805280"/>
    <lineage>
        <taxon>Bacteria</taxon>
        <taxon>Candidatus Nomuraibacteriota</taxon>
    </lineage>
</organism>
<name>A0A1J4V4Q3_9BACT</name>
<keyword evidence="1" id="KW-0812">Transmembrane</keyword>
<protein>
    <submittedName>
        <fullName evidence="2">Uncharacterized protein</fullName>
    </submittedName>
</protein>
<dbReference type="EMBL" id="MNVM01000028">
    <property type="protein sequence ID" value="OIO29271.1"/>
    <property type="molecule type" value="Genomic_DNA"/>
</dbReference>